<gene>
    <name evidence="1" type="ORF">N868_05530</name>
</gene>
<reference evidence="1 2" key="1">
    <citation type="submission" date="2013-08" db="EMBL/GenBank/DDBJ databases">
        <title>Genome sequencing of Cellulomonas carbonis T26.</title>
        <authorList>
            <person name="Chen F."/>
            <person name="Li Y."/>
            <person name="Wang G."/>
        </authorList>
    </citation>
    <scope>NUCLEOTIDE SEQUENCE [LARGE SCALE GENOMIC DNA]</scope>
    <source>
        <strain evidence="1 2">T26</strain>
    </source>
</reference>
<keyword evidence="2" id="KW-1185">Reference proteome</keyword>
<name>A0A0A0BUE0_9CELL</name>
<dbReference type="RefSeq" id="WP_043604457.1">
    <property type="nucleotide sequence ID" value="NZ_AXCY01000018.1"/>
</dbReference>
<comment type="caution">
    <text evidence="1">The sequence shown here is derived from an EMBL/GenBank/DDBJ whole genome shotgun (WGS) entry which is preliminary data.</text>
</comment>
<sequence>MTSTTAEVRDEVTGLALGLPPGWERVEAPGFPIAIAGPAGQAAADGTTFRPNVTVTVAPADAAADIRTLGTEALAAATAVADGAHVLAYDLWAVGDAEGRRLVAVHQQGPIPLTVTQVVVLAHGAVTTATATCGVAQLPEAGPLLDQALAGLVPGTVNR</sequence>
<reference evidence="1 2" key="2">
    <citation type="journal article" date="2015" name="Stand. Genomic Sci.">
        <title>Draft genome sequence of Cellulomonas carbonis T26(T) and comparative analysis of six Cellulomonas genomes.</title>
        <authorList>
            <person name="Zhuang W."/>
            <person name="Zhang S."/>
            <person name="Xia X."/>
            <person name="Wang G."/>
        </authorList>
    </citation>
    <scope>NUCLEOTIDE SEQUENCE [LARGE SCALE GENOMIC DNA]</scope>
    <source>
        <strain evidence="1 2">T26</strain>
    </source>
</reference>
<dbReference type="Gene3D" id="3.40.1000.10">
    <property type="entry name" value="Mog1/PsbP, alpha/beta/alpha sandwich"/>
    <property type="match status" value="1"/>
</dbReference>
<accession>A0A0A0BUE0</accession>
<proteinExistence type="predicted"/>
<evidence type="ECO:0008006" key="3">
    <source>
        <dbReference type="Google" id="ProtNLM"/>
    </source>
</evidence>
<dbReference type="EMBL" id="AXCY01000018">
    <property type="protein sequence ID" value="KGM11600.1"/>
    <property type="molecule type" value="Genomic_DNA"/>
</dbReference>
<dbReference type="Proteomes" id="UP000029839">
    <property type="component" value="Unassembled WGS sequence"/>
</dbReference>
<evidence type="ECO:0000313" key="1">
    <source>
        <dbReference type="EMBL" id="KGM11600.1"/>
    </source>
</evidence>
<dbReference type="AlphaFoldDB" id="A0A0A0BUE0"/>
<evidence type="ECO:0000313" key="2">
    <source>
        <dbReference type="Proteomes" id="UP000029839"/>
    </source>
</evidence>
<organism evidence="1 2">
    <name type="scientific">Cellulomonas carbonis T26</name>
    <dbReference type="NCBI Taxonomy" id="947969"/>
    <lineage>
        <taxon>Bacteria</taxon>
        <taxon>Bacillati</taxon>
        <taxon>Actinomycetota</taxon>
        <taxon>Actinomycetes</taxon>
        <taxon>Micrococcales</taxon>
        <taxon>Cellulomonadaceae</taxon>
        <taxon>Cellulomonas</taxon>
    </lineage>
</organism>
<protein>
    <recommendedName>
        <fullName evidence="3">Lipoprotein</fullName>
    </recommendedName>
</protein>